<proteinExistence type="predicted"/>
<gene>
    <name evidence="1" type="ORF">M9978_08265</name>
</gene>
<protein>
    <submittedName>
        <fullName evidence="1">Uncharacterized protein</fullName>
    </submittedName>
</protein>
<dbReference type="Proteomes" id="UP001139451">
    <property type="component" value="Unassembled WGS sequence"/>
</dbReference>
<evidence type="ECO:0000313" key="1">
    <source>
        <dbReference type="EMBL" id="MCP3730421.1"/>
    </source>
</evidence>
<accession>A0A9X2KLI0</accession>
<dbReference type="AlphaFoldDB" id="A0A9X2KLI0"/>
<keyword evidence="2" id="KW-1185">Reference proteome</keyword>
<evidence type="ECO:0000313" key="2">
    <source>
        <dbReference type="Proteomes" id="UP001139451"/>
    </source>
</evidence>
<comment type="caution">
    <text evidence="1">The sequence shown here is derived from an EMBL/GenBank/DDBJ whole genome shotgun (WGS) entry which is preliminary data.</text>
</comment>
<organism evidence="1 2">
    <name type="scientific">Sphingomonas tagetis</name>
    <dbReference type="NCBI Taxonomy" id="2949092"/>
    <lineage>
        <taxon>Bacteria</taxon>
        <taxon>Pseudomonadati</taxon>
        <taxon>Pseudomonadota</taxon>
        <taxon>Alphaproteobacteria</taxon>
        <taxon>Sphingomonadales</taxon>
        <taxon>Sphingomonadaceae</taxon>
        <taxon>Sphingomonas</taxon>
    </lineage>
</organism>
<sequence>MKFYHTADGRWATARPASKAAAAEWAALDLDTSQRGFLAFLNEHRVGASDRVEITVEPTLIITQPPAPPPAPADPWPARYAQEISVEEAIAEADYPRALALAHHVHHRLMEFARKAKP</sequence>
<name>A0A9X2KLI0_9SPHN</name>
<dbReference type="EMBL" id="JAMLDX010000005">
    <property type="protein sequence ID" value="MCP3730421.1"/>
    <property type="molecule type" value="Genomic_DNA"/>
</dbReference>
<dbReference type="RefSeq" id="WP_254292553.1">
    <property type="nucleotide sequence ID" value="NZ_JAMLDX010000005.1"/>
</dbReference>
<reference evidence="1" key="1">
    <citation type="submission" date="2022-05" db="EMBL/GenBank/DDBJ databases">
        <title>Sphingomonas sp. strain MG17 Genome sequencing and assembly.</title>
        <authorList>
            <person name="Kim I."/>
        </authorList>
    </citation>
    <scope>NUCLEOTIDE SEQUENCE</scope>
    <source>
        <strain evidence="1">MG17</strain>
    </source>
</reference>